<gene>
    <name evidence="2" type="ORF">CRN52_13265</name>
</gene>
<proteinExistence type="predicted"/>
<dbReference type="Proteomes" id="UP000237466">
    <property type="component" value="Unassembled WGS sequence"/>
</dbReference>
<feature type="region of interest" description="Disordered" evidence="1">
    <location>
        <begin position="48"/>
        <end position="67"/>
    </location>
</feature>
<evidence type="ECO:0000313" key="3">
    <source>
        <dbReference type="Proteomes" id="UP000237466"/>
    </source>
</evidence>
<evidence type="ECO:0000313" key="2">
    <source>
        <dbReference type="EMBL" id="POB47041.1"/>
    </source>
</evidence>
<accession>A0A2S3R1Q6</accession>
<reference evidence="2 3" key="1">
    <citation type="journal article" date="2018" name="Front. Microbiol.">
        <title>Phylogeny of Vibrio vulnificus from the Analysis of the Core-Genome: Implications for Intra-Species Taxonomy.</title>
        <authorList>
            <person name="Roig F.J."/>
            <person name="Gonzalez-Candelas F."/>
            <person name="Sanjuan E."/>
            <person name="Fouz B."/>
            <person name="Feil E.J."/>
            <person name="Llorens C."/>
            <person name="Baker-Austin C."/>
            <person name="Oliver J.D."/>
            <person name="Danin-Poleg Y."/>
            <person name="Gibas C.J."/>
            <person name="Kashi Y."/>
            <person name="Gulig P.A."/>
            <person name="Morrison S.S."/>
            <person name="Amaro C."/>
        </authorList>
    </citation>
    <scope>NUCLEOTIDE SEQUENCE [LARGE SCALE GENOMIC DNA]</scope>
    <source>
        <strain evidence="2 3">CECT4608</strain>
    </source>
</reference>
<dbReference type="RefSeq" id="WP_095665240.1">
    <property type="nucleotide sequence ID" value="NZ_PDGH01000101.1"/>
</dbReference>
<evidence type="ECO:0000256" key="1">
    <source>
        <dbReference type="SAM" id="MobiDB-lite"/>
    </source>
</evidence>
<dbReference type="AlphaFoldDB" id="A0A2S3R1Q6"/>
<dbReference type="EMBL" id="PDGH01000101">
    <property type="protein sequence ID" value="POB47041.1"/>
    <property type="molecule type" value="Genomic_DNA"/>
</dbReference>
<protein>
    <submittedName>
        <fullName evidence="2">Uncharacterized protein</fullName>
    </submittedName>
</protein>
<comment type="caution">
    <text evidence="2">The sequence shown here is derived from an EMBL/GenBank/DDBJ whole genome shotgun (WGS) entry which is preliminary data.</text>
</comment>
<organism evidence="2 3">
    <name type="scientific">Vibrio vulnificus</name>
    <dbReference type="NCBI Taxonomy" id="672"/>
    <lineage>
        <taxon>Bacteria</taxon>
        <taxon>Pseudomonadati</taxon>
        <taxon>Pseudomonadota</taxon>
        <taxon>Gammaproteobacteria</taxon>
        <taxon>Vibrionales</taxon>
        <taxon>Vibrionaceae</taxon>
        <taxon>Vibrio</taxon>
    </lineage>
</organism>
<name>A0A2S3R1Q6_VIBVL</name>
<sequence>MDRTFSNALALSASAIGAEQQLLVLVRAVKSGYYQKLLDASNPHSPCFHGKVGRGKSSRKCNRNKRW</sequence>
<feature type="compositionally biased region" description="Basic residues" evidence="1">
    <location>
        <begin position="51"/>
        <end position="67"/>
    </location>
</feature>